<dbReference type="EMBL" id="KV748989">
    <property type="protein sequence ID" value="OCL11793.1"/>
    <property type="molecule type" value="Genomic_DNA"/>
</dbReference>
<keyword evidence="1" id="KW-1133">Transmembrane helix</keyword>
<evidence type="ECO:0000256" key="1">
    <source>
        <dbReference type="SAM" id="Phobius"/>
    </source>
</evidence>
<feature type="transmembrane region" description="Helical" evidence="1">
    <location>
        <begin position="932"/>
        <end position="954"/>
    </location>
</feature>
<protein>
    <recommendedName>
        <fullName evidence="4">Heterokaryon incompatibility domain-containing protein</fullName>
    </recommendedName>
</protein>
<reference evidence="2 3" key="1">
    <citation type="journal article" date="2016" name="Nat. Commun.">
        <title>Ectomycorrhizal ecology is imprinted in the genome of the dominant symbiotic fungus Cenococcum geophilum.</title>
        <authorList>
            <consortium name="DOE Joint Genome Institute"/>
            <person name="Peter M."/>
            <person name="Kohler A."/>
            <person name="Ohm R.A."/>
            <person name="Kuo A."/>
            <person name="Krutzmann J."/>
            <person name="Morin E."/>
            <person name="Arend M."/>
            <person name="Barry K.W."/>
            <person name="Binder M."/>
            <person name="Choi C."/>
            <person name="Clum A."/>
            <person name="Copeland A."/>
            <person name="Grisel N."/>
            <person name="Haridas S."/>
            <person name="Kipfer T."/>
            <person name="LaButti K."/>
            <person name="Lindquist E."/>
            <person name="Lipzen A."/>
            <person name="Maire R."/>
            <person name="Meier B."/>
            <person name="Mihaltcheva S."/>
            <person name="Molinier V."/>
            <person name="Murat C."/>
            <person name="Poggeler S."/>
            <person name="Quandt C.A."/>
            <person name="Sperisen C."/>
            <person name="Tritt A."/>
            <person name="Tisserant E."/>
            <person name="Crous P.W."/>
            <person name="Henrissat B."/>
            <person name="Nehls U."/>
            <person name="Egli S."/>
            <person name="Spatafora J.W."/>
            <person name="Grigoriev I.V."/>
            <person name="Martin F.M."/>
        </authorList>
    </citation>
    <scope>NUCLEOTIDE SEQUENCE [LARGE SCALE GENOMIC DNA]</scope>
    <source>
        <strain evidence="2 3">CBS 207.34</strain>
    </source>
</reference>
<dbReference type="OrthoDB" id="2426273at2759"/>
<evidence type="ECO:0008006" key="4">
    <source>
        <dbReference type="Google" id="ProtNLM"/>
    </source>
</evidence>
<proteinExistence type="predicted"/>
<dbReference type="AlphaFoldDB" id="A0A8E2JW82"/>
<dbReference type="Proteomes" id="UP000250140">
    <property type="component" value="Unassembled WGS sequence"/>
</dbReference>
<keyword evidence="1" id="KW-0812">Transmembrane</keyword>
<dbReference type="PANTHER" id="PTHR39596:SF2">
    <property type="entry name" value="HET DOMAIN PROTEIN (AFU_ORTHOLOGUE AFUA_1G17550)-RELATED"/>
    <property type="match status" value="1"/>
</dbReference>
<organism evidence="2 3">
    <name type="scientific">Glonium stellatum</name>
    <dbReference type="NCBI Taxonomy" id="574774"/>
    <lineage>
        <taxon>Eukaryota</taxon>
        <taxon>Fungi</taxon>
        <taxon>Dikarya</taxon>
        <taxon>Ascomycota</taxon>
        <taxon>Pezizomycotina</taxon>
        <taxon>Dothideomycetes</taxon>
        <taxon>Pleosporomycetidae</taxon>
        <taxon>Gloniales</taxon>
        <taxon>Gloniaceae</taxon>
        <taxon>Glonium</taxon>
    </lineage>
</organism>
<feature type="transmembrane region" description="Helical" evidence="1">
    <location>
        <begin position="894"/>
        <end position="912"/>
    </location>
</feature>
<evidence type="ECO:0000313" key="3">
    <source>
        <dbReference type="Proteomes" id="UP000250140"/>
    </source>
</evidence>
<name>A0A8E2JW82_9PEZI</name>
<dbReference type="PANTHER" id="PTHR39596">
    <property type="match status" value="1"/>
</dbReference>
<keyword evidence="3" id="KW-1185">Reference proteome</keyword>
<feature type="transmembrane region" description="Helical" evidence="1">
    <location>
        <begin position="845"/>
        <end position="866"/>
    </location>
</feature>
<keyword evidence="1" id="KW-0472">Membrane</keyword>
<sequence>MDHLPRPVSPAVPPLEIPFVADIIYDFIDFTDFPRRHGFIKDDGDQLDLSLPLEKIAAFLQSWLWFGVVAEFSGHPVDFNEFTRRRTVNNKSKSTSFNVLDSTALEPTLQELQSRQNSATLRIPAEDLRRLASILDEAIAWSQWLDLYLNEAQSPIPEILLSIKILLISFSPFVKDYIPNFRPAFQLPMAHPSSIKNQMPPPAQLLVEWMSGNGWCPFRAYQLCLKFSYLVIFYIAQIQHRDPYSLSHDACSMSSCVAREFSRDTSIQHTKSGCQCSFVSVPTEEIANIIQQDGIPLISVETLPHGNIKLHVEKATDKSNYVAISHVYSHGFGNLSANSLPQCQMERLFKDMRSLPDPIPNKYWLTRAGIGPLSFDLIRLSYNIRRGPNNPLPLFWIDTLCLPAGAEYDELRTQGSDRIGQTFAGASHTLVSDLGLRQLRLSASDKCEVLARVICSEWINSCWTFQEGTMSQSCNIQCADGAFALHEKTLDSEYITPHQLYRTPENSLGVIHKGFQAMKDKLLRVSPSSTPQLYKDLLRRAISQNLVSDLGIITRDTWRVGWPDESPWKTHCEQLQSAWNMLAMQAASDGDVSIVLANLLGFNIPEMKMLRIPRHRMEGILLSLDDLPVSILYNHGPKEAHNTNHKNRWLPSAPGPSFIYAYPTMKRVSEGFFLSSAQVELQSRALAVYLLDLEISRMGRFILRDPEIEFEATIEICHPSNDEFILEPNCSTFIIIDIHDAFDWQLKNLEPKGACLKASNVSTVQPKSTVKAVYNCPIRIWPRPFKKSTTVAGEPALLVQAFRLKDWELLLEYDKSGLDRNKIQAPYPRRPHLYLSWTQYYFLQYPFGLLSGILSFLATVIFVVIIEQSYHESSSLGKVAMITLLTRFIPHHRVRLSLLLIWWLLPLPLFIIARRLEGHFTPLDKAFLGLEFGALLVIFVANCIGYVAWGAYVYRGWLATFGSLHCSSKGAIWMRRMSWIAEFEKRASNTRFIRDIFGAGNFAALTGVTWIDALYNLFYEKVWWDWLKFKDWSKTPPHEFMRGLRRKLRGDS</sequence>
<gene>
    <name evidence="2" type="ORF">AOQ84DRAFT_437454</name>
</gene>
<accession>A0A8E2JW82</accession>
<evidence type="ECO:0000313" key="2">
    <source>
        <dbReference type="EMBL" id="OCL11793.1"/>
    </source>
</evidence>